<comment type="caution">
    <text evidence="1">The sequence shown here is derived from an EMBL/GenBank/DDBJ whole genome shotgun (WGS) entry which is preliminary data.</text>
</comment>
<name>A0AAD6GKZ4_9EURO</name>
<gene>
    <name evidence="1" type="ORF">N7450_011412</name>
</gene>
<sequence>MKFRSKSLPNLRFWNRGQGHRDYAEKITFTFVKAVYLENEIWVEYWRNSEKRTCSWTEYEGIGEAATAAVVAAQWSCQDLQILAWMVQQGTINCVNAKKGLDQLSSQAYESRFRLSLPPGRDAAERSRFD</sequence>
<proteinExistence type="predicted"/>
<reference evidence="1 2" key="1">
    <citation type="journal article" date="2023" name="IMA Fungus">
        <title>Comparative genomic study of the Penicillium genus elucidates a diverse pangenome and 15 lateral gene transfer events.</title>
        <authorList>
            <person name="Petersen C."/>
            <person name="Sorensen T."/>
            <person name="Nielsen M.R."/>
            <person name="Sondergaard T.E."/>
            <person name="Sorensen J.L."/>
            <person name="Fitzpatrick D.A."/>
            <person name="Frisvad J.C."/>
            <person name="Nielsen K.L."/>
        </authorList>
    </citation>
    <scope>NUCLEOTIDE SEQUENCE [LARGE SCALE GENOMIC DNA]</scope>
    <source>
        <strain evidence="1 2">IBT 29057</strain>
    </source>
</reference>
<keyword evidence="2" id="KW-1185">Reference proteome</keyword>
<dbReference type="AlphaFoldDB" id="A0AAD6GKZ4"/>
<accession>A0AAD6GKZ4</accession>
<organism evidence="1 2">
    <name type="scientific">Penicillium hetheringtonii</name>
    <dbReference type="NCBI Taxonomy" id="911720"/>
    <lineage>
        <taxon>Eukaryota</taxon>
        <taxon>Fungi</taxon>
        <taxon>Dikarya</taxon>
        <taxon>Ascomycota</taxon>
        <taxon>Pezizomycotina</taxon>
        <taxon>Eurotiomycetes</taxon>
        <taxon>Eurotiomycetidae</taxon>
        <taxon>Eurotiales</taxon>
        <taxon>Aspergillaceae</taxon>
        <taxon>Penicillium</taxon>
    </lineage>
</organism>
<dbReference type="Proteomes" id="UP001216150">
    <property type="component" value="Unassembled WGS sequence"/>
</dbReference>
<protein>
    <submittedName>
        <fullName evidence="1">Uncharacterized protein</fullName>
    </submittedName>
</protein>
<dbReference type="EMBL" id="JAQJAC010000010">
    <property type="protein sequence ID" value="KAJ5568926.1"/>
    <property type="molecule type" value="Genomic_DNA"/>
</dbReference>
<evidence type="ECO:0000313" key="2">
    <source>
        <dbReference type="Proteomes" id="UP001216150"/>
    </source>
</evidence>
<evidence type="ECO:0000313" key="1">
    <source>
        <dbReference type="EMBL" id="KAJ5568926.1"/>
    </source>
</evidence>